<feature type="transmembrane region" description="Helical" evidence="6">
    <location>
        <begin position="143"/>
        <end position="163"/>
    </location>
</feature>
<name>A0A1E5L0X9_9ENTE</name>
<keyword evidence="9" id="KW-1185">Reference proteome</keyword>
<gene>
    <name evidence="8" type="ORF">BCR26_07990</name>
</gene>
<dbReference type="EMBL" id="MIEK01000003">
    <property type="protein sequence ID" value="OEH83755.1"/>
    <property type="molecule type" value="Genomic_DNA"/>
</dbReference>
<feature type="transmembrane region" description="Helical" evidence="6">
    <location>
        <begin position="175"/>
        <end position="195"/>
    </location>
</feature>
<accession>A0A1E5L0X9</accession>
<feature type="transmembrane region" description="Helical" evidence="6">
    <location>
        <begin position="54"/>
        <end position="85"/>
    </location>
</feature>
<evidence type="ECO:0000256" key="1">
    <source>
        <dbReference type="ARBA" id="ARBA00004651"/>
    </source>
</evidence>
<comment type="subcellular location">
    <subcellularLocation>
        <location evidence="1 6">Cell membrane</location>
        <topology evidence="1 6">Multi-pass membrane protein</topology>
    </subcellularLocation>
</comment>
<feature type="transmembrane region" description="Helical" evidence="6">
    <location>
        <begin position="12"/>
        <end position="33"/>
    </location>
</feature>
<evidence type="ECO:0000256" key="3">
    <source>
        <dbReference type="ARBA" id="ARBA00022692"/>
    </source>
</evidence>
<dbReference type="STRING" id="762845.BCR26_07990"/>
<dbReference type="GO" id="GO:0005886">
    <property type="term" value="C:plasma membrane"/>
    <property type="evidence" value="ECO:0007669"/>
    <property type="project" value="UniProtKB-SubCell"/>
</dbReference>
<dbReference type="InterPro" id="IPR015414">
    <property type="entry name" value="TMEM64"/>
</dbReference>
<keyword evidence="3 6" id="KW-0812">Transmembrane</keyword>
<organism evidence="8 9">
    <name type="scientific">Enterococcus rivorum</name>
    <dbReference type="NCBI Taxonomy" id="762845"/>
    <lineage>
        <taxon>Bacteria</taxon>
        <taxon>Bacillati</taxon>
        <taxon>Bacillota</taxon>
        <taxon>Bacilli</taxon>
        <taxon>Lactobacillales</taxon>
        <taxon>Enterococcaceae</taxon>
        <taxon>Enterococcus</taxon>
    </lineage>
</organism>
<dbReference type="RefSeq" id="WP_069697283.1">
    <property type="nucleotide sequence ID" value="NZ_JAGGMA010000010.1"/>
</dbReference>
<evidence type="ECO:0000256" key="4">
    <source>
        <dbReference type="ARBA" id="ARBA00022989"/>
    </source>
</evidence>
<dbReference type="PANTHER" id="PTHR12677">
    <property type="entry name" value="GOLGI APPARATUS MEMBRANE PROTEIN TVP38-RELATED"/>
    <property type="match status" value="1"/>
</dbReference>
<dbReference type="Pfam" id="PF09335">
    <property type="entry name" value="VTT_dom"/>
    <property type="match status" value="1"/>
</dbReference>
<feature type="transmembrane region" description="Helical" evidence="6">
    <location>
        <begin position="91"/>
        <end position="109"/>
    </location>
</feature>
<keyword evidence="4 6" id="KW-1133">Transmembrane helix</keyword>
<evidence type="ECO:0000259" key="7">
    <source>
        <dbReference type="Pfam" id="PF09335"/>
    </source>
</evidence>
<keyword evidence="5 6" id="KW-0472">Membrane</keyword>
<evidence type="ECO:0000313" key="9">
    <source>
        <dbReference type="Proteomes" id="UP000095256"/>
    </source>
</evidence>
<evidence type="ECO:0000256" key="5">
    <source>
        <dbReference type="ARBA" id="ARBA00023136"/>
    </source>
</evidence>
<feature type="domain" description="VTT" evidence="7">
    <location>
        <begin position="72"/>
        <end position="190"/>
    </location>
</feature>
<reference evidence="8 9" key="1">
    <citation type="submission" date="2016-09" db="EMBL/GenBank/DDBJ databases">
        <authorList>
            <person name="Capua I."/>
            <person name="De Benedictis P."/>
            <person name="Joannis T."/>
            <person name="Lombin L.H."/>
            <person name="Cattoli G."/>
        </authorList>
    </citation>
    <scope>NUCLEOTIDE SEQUENCE [LARGE SCALE GENOMIC DNA]</scope>
    <source>
        <strain evidence="8 9">LMG 25899</strain>
    </source>
</reference>
<comment type="similarity">
    <text evidence="6">Belongs to the TVP38/TMEM64 family.</text>
</comment>
<evidence type="ECO:0000256" key="6">
    <source>
        <dbReference type="RuleBase" id="RU366058"/>
    </source>
</evidence>
<dbReference type="OrthoDB" id="371137at2"/>
<evidence type="ECO:0000256" key="2">
    <source>
        <dbReference type="ARBA" id="ARBA00022475"/>
    </source>
</evidence>
<comment type="caution">
    <text evidence="8">The sequence shown here is derived from an EMBL/GenBank/DDBJ whole genome shotgun (WGS) entry which is preliminary data.</text>
</comment>
<sequence>MEEKEEKSLAKNIIYFLPILGVVIFTLLVVYGYSIGIFHSVQSLQTFIKQFGDYAIFFFITLQILQVIIPILPGGISSVVGMLMFGNIPGLIYSFIGLIIGDIIVYWLVNYYGKDFARALLPPKRYSKFEKMINRPPDGIRKLLIATLLIPFAPDDLVCLVAGLTDFPFKEYMKILLLLKFWSVATYSFILLYLFNHLSIL</sequence>
<dbReference type="Proteomes" id="UP000095256">
    <property type="component" value="Unassembled WGS sequence"/>
</dbReference>
<proteinExistence type="inferred from homology"/>
<keyword evidence="2 6" id="KW-1003">Cell membrane</keyword>
<evidence type="ECO:0000313" key="8">
    <source>
        <dbReference type="EMBL" id="OEH83755.1"/>
    </source>
</evidence>
<dbReference type="AlphaFoldDB" id="A0A1E5L0X9"/>
<dbReference type="PANTHER" id="PTHR12677:SF49">
    <property type="entry name" value="TVP38_TMEM64 FAMILY MEMBRANE PROTEIN"/>
    <property type="match status" value="1"/>
</dbReference>
<dbReference type="InterPro" id="IPR032816">
    <property type="entry name" value="VTT_dom"/>
</dbReference>
<protein>
    <recommendedName>
        <fullName evidence="6">TVP38/TMEM64 family membrane protein</fullName>
    </recommendedName>
</protein>